<comment type="subcellular location">
    <subcellularLocation>
        <location evidence="1">Cell membrane</location>
        <topology evidence="1">Multi-pass membrane protein</topology>
    </subcellularLocation>
</comment>
<feature type="region of interest" description="Disordered" evidence="7">
    <location>
        <begin position="347"/>
        <end position="386"/>
    </location>
</feature>
<evidence type="ECO:0000256" key="7">
    <source>
        <dbReference type="SAM" id="MobiDB-lite"/>
    </source>
</evidence>
<keyword evidence="5 8" id="KW-0472">Membrane</keyword>
<feature type="transmembrane region" description="Helical" evidence="8">
    <location>
        <begin position="319"/>
        <end position="339"/>
    </location>
</feature>
<dbReference type="InParanoid" id="M0CVU6"/>
<organism evidence="10 11">
    <name type="scientific">Halogeometricum pallidum JCM 14848</name>
    <dbReference type="NCBI Taxonomy" id="1227487"/>
    <lineage>
        <taxon>Archaea</taxon>
        <taxon>Methanobacteriati</taxon>
        <taxon>Methanobacteriota</taxon>
        <taxon>Stenosarchaea group</taxon>
        <taxon>Halobacteria</taxon>
        <taxon>Halobacteriales</taxon>
        <taxon>Haloferacaceae</taxon>
        <taxon>Halogeometricum</taxon>
    </lineage>
</organism>
<keyword evidence="4 8" id="KW-1133">Transmembrane helix</keyword>
<dbReference type="PATRIC" id="fig|1227487.5.peg.3790"/>
<accession>M0CVU6</accession>
<dbReference type="InterPro" id="IPR056569">
    <property type="entry name" value="ArlJ-like"/>
</dbReference>
<sequence length="724" mass="77458">MAVGYLPLVLAVLFCLPAALSPVSPRADLLLTRLSLPLFGRYVTRESPRRRRQEESLRAAFVGTSHRAYASKTLLMAGVAGVSGSVFGVYLAALVVQTFAVSASTLRAAVPGPLSFLASLASVPDLSAMHLFLLLLTSSATVGAAMAFGTYLARWQYLSQRARARRIEIDATLPQTIAFVYALSRSGMPFQTVLTTLTENQSVYGQAAREFGVAVRDAQTFGTDLPTALQRMAERTPSQRLDDFSQNLTSVLASGQSLSVFLREQYDRFQEESEAQQEQYLELLATFAEAYVTVLVAGPLFFITILVVIGLVMQDTLPLIRIVSYVAIPLASAGFVVYVDSVTESLRGPGGADGTDGETADDAAAGSDAVPGRGTNGTTPATVTDGGADVVAGDRWRANRERLAVYDRVSSVTRLLARPAQTMLDAPLYTLFVTVPVGLLWVALTLDAGAAVEALRAAVAPGAEGTWSAFAAVVDGSIVELAILSMAGVTVAYEVRKRRLKAIEREMPDFLDRMASVNEAGVTIVKSLERLANSDLGPLTEELRRTRRDVQWGASVREALQGFDRRTRAPTVSRAVTLITNAVAASGEVAPVLRIAANEAQDSRRLRRERRQEMLTYLVVIYISFFVFLGIVVTLTLAFIPAIESASQSAAIGGGEVQGVSTGVFSGLSTVNTGAYELLFFHAASIQAVCSGLIAGQLGEGRVFDGLKHAVVLLSLSYALFLFL</sequence>
<evidence type="ECO:0000313" key="11">
    <source>
        <dbReference type="Proteomes" id="UP000011513"/>
    </source>
</evidence>
<evidence type="ECO:0000256" key="8">
    <source>
        <dbReference type="SAM" id="Phobius"/>
    </source>
</evidence>
<comment type="caution">
    <text evidence="10">The sequence shown here is derived from an EMBL/GenBank/DDBJ whole genome shotgun (WGS) entry which is preliminary data.</text>
</comment>
<dbReference type="eggNOG" id="arCOG01808">
    <property type="taxonomic scope" value="Archaea"/>
</dbReference>
<keyword evidence="11" id="KW-1185">Reference proteome</keyword>
<evidence type="ECO:0000313" key="10">
    <source>
        <dbReference type="EMBL" id="ELZ26773.1"/>
    </source>
</evidence>
<gene>
    <name evidence="10" type="ORF">C474_19070</name>
</gene>
<dbReference type="GO" id="GO:0005886">
    <property type="term" value="C:plasma membrane"/>
    <property type="evidence" value="ECO:0007669"/>
    <property type="project" value="UniProtKB-SubCell"/>
</dbReference>
<evidence type="ECO:0000259" key="9">
    <source>
        <dbReference type="Pfam" id="PF00482"/>
    </source>
</evidence>
<dbReference type="RefSeq" id="WP_008389602.1">
    <property type="nucleotide sequence ID" value="NZ_AOIV01000042.1"/>
</dbReference>
<proteinExistence type="predicted"/>
<feature type="domain" description="Type II secretion system protein GspF" evidence="9">
    <location>
        <begin position="180"/>
        <end position="304"/>
    </location>
</feature>
<feature type="domain" description="Type II secretion system protein GspF" evidence="9">
    <location>
        <begin position="510"/>
        <end position="635"/>
    </location>
</feature>
<evidence type="ECO:0000256" key="5">
    <source>
        <dbReference type="ARBA" id="ARBA00023136"/>
    </source>
</evidence>
<feature type="transmembrane region" description="Helical" evidence="8">
    <location>
        <begin position="428"/>
        <end position="446"/>
    </location>
</feature>
<dbReference type="InterPro" id="IPR042094">
    <property type="entry name" value="T2SS_GspF_sf"/>
</dbReference>
<keyword evidence="2" id="KW-1003">Cell membrane</keyword>
<evidence type="ECO:0000256" key="6">
    <source>
        <dbReference type="SAM" id="Coils"/>
    </source>
</evidence>
<dbReference type="Pfam" id="PF00482">
    <property type="entry name" value="T2SSF"/>
    <property type="match status" value="2"/>
</dbReference>
<dbReference type="PANTHER" id="PTHR35402:SF1">
    <property type="entry name" value="TYPE II SECRETION SYSTEM PROTEIN GSPF DOMAIN-CONTAINING PROTEIN"/>
    <property type="match status" value="1"/>
</dbReference>
<feature type="transmembrane region" description="Helical" evidence="8">
    <location>
        <begin position="466"/>
        <end position="493"/>
    </location>
</feature>
<feature type="transmembrane region" description="Helical" evidence="8">
    <location>
        <begin position="614"/>
        <end position="640"/>
    </location>
</feature>
<reference evidence="10 11" key="1">
    <citation type="journal article" date="2014" name="PLoS Genet.">
        <title>Phylogenetically driven sequencing of extremely halophilic archaea reveals strategies for static and dynamic osmo-response.</title>
        <authorList>
            <person name="Becker E.A."/>
            <person name="Seitzer P.M."/>
            <person name="Tritt A."/>
            <person name="Larsen D."/>
            <person name="Krusor M."/>
            <person name="Yao A.I."/>
            <person name="Wu D."/>
            <person name="Madern D."/>
            <person name="Eisen J.A."/>
            <person name="Darling A.E."/>
            <person name="Facciotti M.T."/>
        </authorList>
    </citation>
    <scope>NUCLEOTIDE SEQUENCE [LARGE SCALE GENOMIC DNA]</scope>
    <source>
        <strain evidence="10 11">JCM 14848</strain>
    </source>
</reference>
<keyword evidence="10" id="KW-0282">Flagellum</keyword>
<evidence type="ECO:0000256" key="3">
    <source>
        <dbReference type="ARBA" id="ARBA00022692"/>
    </source>
</evidence>
<feature type="transmembrane region" description="Helical" evidence="8">
    <location>
        <begin position="290"/>
        <end position="313"/>
    </location>
</feature>
<dbReference type="PANTHER" id="PTHR35402">
    <property type="entry name" value="INTEGRAL MEMBRANE PROTEIN-RELATED"/>
    <property type="match status" value="1"/>
</dbReference>
<keyword evidence="6" id="KW-0175">Coiled coil</keyword>
<keyword evidence="10" id="KW-0966">Cell projection</keyword>
<dbReference type="Proteomes" id="UP000011513">
    <property type="component" value="Unassembled WGS sequence"/>
</dbReference>
<evidence type="ECO:0000256" key="2">
    <source>
        <dbReference type="ARBA" id="ARBA00022475"/>
    </source>
</evidence>
<dbReference type="Gene3D" id="1.20.81.30">
    <property type="entry name" value="Type II secretion system (T2SS), domain F"/>
    <property type="match status" value="1"/>
</dbReference>
<dbReference type="InterPro" id="IPR018076">
    <property type="entry name" value="T2SS_GspF_dom"/>
</dbReference>
<keyword evidence="10" id="KW-0969">Cilium</keyword>
<protein>
    <submittedName>
        <fullName evidence="10">Flagella assembly protein j</fullName>
    </submittedName>
</protein>
<dbReference type="EMBL" id="AOIV01000042">
    <property type="protein sequence ID" value="ELZ26773.1"/>
    <property type="molecule type" value="Genomic_DNA"/>
</dbReference>
<feature type="transmembrane region" description="Helical" evidence="8">
    <location>
        <begin position="130"/>
        <end position="153"/>
    </location>
</feature>
<dbReference type="AlphaFoldDB" id="M0CVU6"/>
<evidence type="ECO:0000256" key="1">
    <source>
        <dbReference type="ARBA" id="ARBA00004651"/>
    </source>
</evidence>
<evidence type="ECO:0000256" key="4">
    <source>
        <dbReference type="ARBA" id="ARBA00022989"/>
    </source>
</evidence>
<keyword evidence="3 8" id="KW-0812">Transmembrane</keyword>
<feature type="coiled-coil region" evidence="6">
    <location>
        <begin position="259"/>
        <end position="286"/>
    </location>
</feature>
<dbReference type="OrthoDB" id="12374at2157"/>
<feature type="transmembrane region" description="Helical" evidence="8">
    <location>
        <begin position="74"/>
        <end position="96"/>
    </location>
</feature>
<name>M0CVU6_HALPD</name>